<gene>
    <name evidence="2" type="ORF">A2113_00800</name>
</gene>
<dbReference type="STRING" id="1802591.A2113_00800"/>
<reference evidence="2 3" key="1">
    <citation type="journal article" date="2016" name="Nat. Commun.">
        <title>Thousands of microbial genomes shed light on interconnected biogeochemical processes in an aquifer system.</title>
        <authorList>
            <person name="Anantharaman K."/>
            <person name="Brown C.T."/>
            <person name="Hug L.A."/>
            <person name="Sharon I."/>
            <person name="Castelle C.J."/>
            <person name="Probst A.J."/>
            <person name="Thomas B.C."/>
            <person name="Singh A."/>
            <person name="Wilkins M.J."/>
            <person name="Karaoz U."/>
            <person name="Brodie E.L."/>
            <person name="Williams K.H."/>
            <person name="Hubbard S.S."/>
            <person name="Banfield J.F."/>
        </authorList>
    </citation>
    <scope>NUCLEOTIDE SEQUENCE [LARGE SCALE GENOMIC DNA]</scope>
</reference>
<accession>A0A1G1W2I3</accession>
<evidence type="ECO:0000313" key="3">
    <source>
        <dbReference type="Proteomes" id="UP000176299"/>
    </source>
</evidence>
<evidence type="ECO:0000256" key="1">
    <source>
        <dbReference type="SAM" id="MobiDB-lite"/>
    </source>
</evidence>
<comment type="caution">
    <text evidence="2">The sequence shown here is derived from an EMBL/GenBank/DDBJ whole genome shotgun (WGS) entry which is preliminary data.</text>
</comment>
<feature type="compositionally biased region" description="Pro residues" evidence="1">
    <location>
        <begin position="31"/>
        <end position="40"/>
    </location>
</feature>
<dbReference type="AlphaFoldDB" id="A0A1G1W2I3"/>
<name>A0A1G1W2I3_9BACT</name>
<dbReference type="Proteomes" id="UP000176299">
    <property type="component" value="Unassembled WGS sequence"/>
</dbReference>
<proteinExistence type="predicted"/>
<protein>
    <submittedName>
        <fullName evidence="2">Uncharacterized protein</fullName>
    </submittedName>
</protein>
<feature type="region of interest" description="Disordered" evidence="1">
    <location>
        <begin position="1"/>
        <end position="66"/>
    </location>
</feature>
<organism evidence="2 3">
    <name type="scientific">Candidatus Woykebacteria bacterium GWA1_44_8</name>
    <dbReference type="NCBI Taxonomy" id="1802591"/>
    <lineage>
        <taxon>Bacteria</taxon>
        <taxon>Candidatus Woykeibacteriota</taxon>
    </lineage>
</organism>
<sequence length="120" mass="13380">MPKKTREEKMAAQLRRMKEQLATRQTTAPTTPQPVKPEPPVKQESQTKQGFSISSLNLKNTPPTQPAKEAVQHYDYAYVRADLRKIALLATAAIALEIALNLTTHSSFAKLILRTLGIEI</sequence>
<evidence type="ECO:0000313" key="2">
    <source>
        <dbReference type="EMBL" id="OGY21851.1"/>
    </source>
</evidence>
<feature type="compositionally biased region" description="Polar residues" evidence="1">
    <location>
        <begin position="46"/>
        <end position="62"/>
    </location>
</feature>
<dbReference type="EMBL" id="MHCN01000010">
    <property type="protein sequence ID" value="OGY21851.1"/>
    <property type="molecule type" value="Genomic_DNA"/>
</dbReference>
<feature type="compositionally biased region" description="Basic and acidic residues" evidence="1">
    <location>
        <begin position="1"/>
        <end position="21"/>
    </location>
</feature>